<dbReference type="SUPFAM" id="SSF69322">
    <property type="entry name" value="Tricorn protease domain 2"/>
    <property type="match status" value="1"/>
</dbReference>
<dbReference type="SMART" id="SM00320">
    <property type="entry name" value="WD40"/>
    <property type="match status" value="3"/>
</dbReference>
<dbReference type="SUPFAM" id="SSF48371">
    <property type="entry name" value="ARM repeat"/>
    <property type="match status" value="1"/>
</dbReference>
<accession>A0AAW1NIS1</accession>
<dbReference type="Pfam" id="PF23390">
    <property type="entry name" value="Beta-prop_WDR35_2nd"/>
    <property type="match status" value="1"/>
</dbReference>
<evidence type="ECO:0000256" key="5">
    <source>
        <dbReference type="ARBA" id="ARBA00022794"/>
    </source>
</evidence>
<keyword evidence="16" id="KW-1185">Reference proteome</keyword>
<keyword evidence="7" id="KW-0206">Cytoskeleton</keyword>
<proteinExistence type="predicted"/>
<dbReference type="InterPro" id="IPR016024">
    <property type="entry name" value="ARM-type_fold"/>
</dbReference>
<dbReference type="InterPro" id="IPR056158">
    <property type="entry name" value="Beta-prop_IFT121_2nd"/>
</dbReference>
<comment type="caution">
    <text evidence="15">The sequence shown here is derived from an EMBL/GenBank/DDBJ whole genome shotgun (WGS) entry which is preliminary data.</text>
</comment>
<dbReference type="PANTHER" id="PTHR12764">
    <property type="entry name" value="WD REPEAT DOMAIN-RELATED"/>
    <property type="match status" value="1"/>
</dbReference>
<dbReference type="GO" id="GO:0061512">
    <property type="term" value="P:protein localization to cilium"/>
    <property type="evidence" value="ECO:0007669"/>
    <property type="project" value="TreeGrafter"/>
</dbReference>
<dbReference type="Pfam" id="PF24797">
    <property type="entry name" value="Beta-prop_WDR35_TULP_N"/>
    <property type="match status" value="1"/>
</dbReference>
<evidence type="ECO:0000259" key="14">
    <source>
        <dbReference type="Pfam" id="PF25768"/>
    </source>
</evidence>
<feature type="domain" description="IFT121-like TPR repeats" evidence="14">
    <location>
        <begin position="998"/>
        <end position="1096"/>
    </location>
</feature>
<feature type="domain" description="IFT80/172/WDR35 TPR" evidence="11">
    <location>
        <begin position="702"/>
        <end position="803"/>
    </location>
</feature>
<dbReference type="Gene3D" id="1.25.40.470">
    <property type="match status" value="1"/>
</dbReference>
<dbReference type="PIRSF" id="PIRSF037536">
    <property type="entry name" value="WD_repeat_p35"/>
    <property type="match status" value="1"/>
</dbReference>
<keyword evidence="3 9" id="KW-0853">WD repeat</keyword>
<protein>
    <submittedName>
        <fullName evidence="15">Anaphase-promoting complex subunit 4 WD40 domain</fullName>
    </submittedName>
</protein>
<dbReference type="InterPro" id="IPR015943">
    <property type="entry name" value="WD40/YVTN_repeat-like_dom_sf"/>
</dbReference>
<dbReference type="InterPro" id="IPR056170">
    <property type="entry name" value="Znf_IFT121-like"/>
</dbReference>
<dbReference type="SUPFAM" id="SSF82171">
    <property type="entry name" value="DPP6 N-terminal domain-like"/>
    <property type="match status" value="1"/>
</dbReference>
<evidence type="ECO:0000259" key="12">
    <source>
        <dbReference type="Pfam" id="PF23390"/>
    </source>
</evidence>
<dbReference type="PANTHER" id="PTHR12764:SF5">
    <property type="entry name" value="LD29485P"/>
    <property type="match status" value="1"/>
</dbReference>
<keyword evidence="2" id="KW-0963">Cytoplasm</keyword>
<dbReference type="InterPro" id="IPR056159">
    <property type="entry name" value="Beta-prop_IFT121_TULP_N"/>
</dbReference>
<dbReference type="EMBL" id="JASPKY010000003">
    <property type="protein sequence ID" value="KAK9758820.1"/>
    <property type="molecule type" value="Genomic_DNA"/>
</dbReference>
<dbReference type="Pfam" id="PF25768">
    <property type="entry name" value="TPR_IFT121"/>
    <property type="match status" value="1"/>
</dbReference>
<keyword evidence="6" id="KW-0969">Cilium</keyword>
<keyword evidence="4" id="KW-0677">Repeat</keyword>
<feature type="domain" description="IFT121 second beta-propeller" evidence="12">
    <location>
        <begin position="339"/>
        <end position="671"/>
    </location>
</feature>
<feature type="domain" description="IFT121/TULP4 N-terminal" evidence="13">
    <location>
        <begin position="1"/>
        <end position="334"/>
    </location>
</feature>
<evidence type="ECO:0000256" key="7">
    <source>
        <dbReference type="ARBA" id="ARBA00023212"/>
    </source>
</evidence>
<gene>
    <name evidence="15" type="ORF">QE152_g518</name>
</gene>
<dbReference type="GO" id="GO:0097730">
    <property type="term" value="C:non-motile cilium"/>
    <property type="evidence" value="ECO:0007669"/>
    <property type="project" value="TreeGrafter"/>
</dbReference>
<evidence type="ECO:0000256" key="9">
    <source>
        <dbReference type="PROSITE-ProRule" id="PRU00221"/>
    </source>
</evidence>
<evidence type="ECO:0000313" key="16">
    <source>
        <dbReference type="Proteomes" id="UP001458880"/>
    </source>
</evidence>
<evidence type="ECO:0000256" key="2">
    <source>
        <dbReference type="ARBA" id="ARBA00022490"/>
    </source>
</evidence>
<evidence type="ECO:0000259" key="13">
    <source>
        <dbReference type="Pfam" id="PF24797"/>
    </source>
</evidence>
<dbReference type="PROSITE" id="PS50082">
    <property type="entry name" value="WD_REPEATS_2"/>
    <property type="match status" value="1"/>
</dbReference>
<evidence type="ECO:0000259" key="11">
    <source>
        <dbReference type="Pfam" id="PF23387"/>
    </source>
</evidence>
<dbReference type="InterPro" id="IPR001680">
    <property type="entry name" value="WD40_rpt"/>
</dbReference>
<dbReference type="InterPro" id="IPR057979">
    <property type="entry name" value="TPR_IFT121"/>
</dbReference>
<dbReference type="Pfam" id="PF25170">
    <property type="entry name" value="TPR_WDR35"/>
    <property type="match status" value="1"/>
</dbReference>
<dbReference type="InterPro" id="IPR017233">
    <property type="entry name" value="WDR35"/>
</dbReference>
<dbReference type="Proteomes" id="UP001458880">
    <property type="component" value="Unassembled WGS sequence"/>
</dbReference>
<dbReference type="AlphaFoldDB" id="A0AAW1NIS1"/>
<dbReference type="GO" id="GO:1905515">
    <property type="term" value="P:non-motile cilium assembly"/>
    <property type="evidence" value="ECO:0007669"/>
    <property type="project" value="TreeGrafter"/>
</dbReference>
<dbReference type="GO" id="GO:0035721">
    <property type="term" value="P:intraciliary retrograde transport"/>
    <property type="evidence" value="ECO:0007669"/>
    <property type="project" value="TreeGrafter"/>
</dbReference>
<evidence type="ECO:0000259" key="10">
    <source>
        <dbReference type="Pfam" id="PF23145"/>
    </source>
</evidence>
<dbReference type="InterPro" id="IPR056157">
    <property type="entry name" value="TPR_IFT80_172_dom"/>
</dbReference>
<name>A0AAW1NIS1_POPJA</name>
<keyword evidence="8" id="KW-0966">Cell projection</keyword>
<evidence type="ECO:0000313" key="15">
    <source>
        <dbReference type="EMBL" id="KAK9758820.1"/>
    </source>
</evidence>
<evidence type="ECO:0000256" key="6">
    <source>
        <dbReference type="ARBA" id="ARBA00023069"/>
    </source>
</evidence>
<evidence type="ECO:0000256" key="1">
    <source>
        <dbReference type="ARBA" id="ARBA00004120"/>
    </source>
</evidence>
<dbReference type="Pfam" id="PF23387">
    <property type="entry name" value="TPR_IFT80_172"/>
    <property type="match status" value="1"/>
</dbReference>
<evidence type="ECO:0000256" key="3">
    <source>
        <dbReference type="ARBA" id="ARBA00022574"/>
    </source>
</evidence>
<dbReference type="InterPro" id="IPR057361">
    <property type="entry name" value="TPR_WDR35"/>
</dbReference>
<comment type="subcellular location">
    <subcellularLocation>
        <location evidence="1">Cytoplasm</location>
        <location evidence="1">Cytoskeleton</location>
        <location evidence="1">Cilium basal body</location>
    </subcellularLocation>
</comment>
<feature type="domain" description="IFT121-like zinc finger" evidence="10">
    <location>
        <begin position="1128"/>
        <end position="1169"/>
    </location>
</feature>
<evidence type="ECO:0000256" key="4">
    <source>
        <dbReference type="ARBA" id="ARBA00022737"/>
    </source>
</evidence>
<reference evidence="15 16" key="1">
    <citation type="journal article" date="2024" name="BMC Genomics">
        <title>De novo assembly and annotation of Popillia japonica's genome with initial clues to its potential as an invasive pest.</title>
        <authorList>
            <person name="Cucini C."/>
            <person name="Boschi S."/>
            <person name="Funari R."/>
            <person name="Cardaioli E."/>
            <person name="Iannotti N."/>
            <person name="Marturano G."/>
            <person name="Paoli F."/>
            <person name="Bruttini M."/>
            <person name="Carapelli A."/>
            <person name="Frati F."/>
            <person name="Nardi F."/>
        </authorList>
    </citation>
    <scope>NUCLEOTIDE SEQUENCE [LARGE SCALE GENOMIC DNA]</scope>
    <source>
        <strain evidence="15">DMR45628</strain>
    </source>
</reference>
<dbReference type="InterPro" id="IPR039857">
    <property type="entry name" value="Ift122/121"/>
</dbReference>
<organism evidence="15 16">
    <name type="scientific">Popillia japonica</name>
    <name type="common">Japanese beetle</name>
    <dbReference type="NCBI Taxonomy" id="7064"/>
    <lineage>
        <taxon>Eukaryota</taxon>
        <taxon>Metazoa</taxon>
        <taxon>Ecdysozoa</taxon>
        <taxon>Arthropoda</taxon>
        <taxon>Hexapoda</taxon>
        <taxon>Insecta</taxon>
        <taxon>Pterygota</taxon>
        <taxon>Neoptera</taxon>
        <taxon>Endopterygota</taxon>
        <taxon>Coleoptera</taxon>
        <taxon>Polyphaga</taxon>
        <taxon>Scarabaeiformia</taxon>
        <taxon>Scarabaeidae</taxon>
        <taxon>Rutelinae</taxon>
        <taxon>Popillia</taxon>
    </lineage>
</organism>
<dbReference type="Gene3D" id="2.130.10.10">
    <property type="entry name" value="YVTN repeat-like/Quinoprotein amine dehydrogenase"/>
    <property type="match status" value="1"/>
</dbReference>
<keyword evidence="5" id="KW-0970">Cilium biogenesis/degradation</keyword>
<feature type="repeat" description="WD" evidence="9">
    <location>
        <begin position="70"/>
        <end position="101"/>
    </location>
</feature>
<sequence>MFIYLSKKIAIPNNTKLNTIAWNKDNGYIAVGGEGGLLKVLKLDGGNNQETGSKSRGLAATSNLSMNQALEGHTDNIKVITWNETHKKLTTSDEAGVIIVWMLYKGAWYEEMINNRKKSTVVGMAWSTDGMKICIIYEDGAVIVGSVDGNRIWGKELKNIQLSGVQWSPDGKLLIFALRNGQVHVYDNLGNFAMRLDIQCLDPMCITETTIVGLDWYNGRYGYEHVSLPALAICYEDGRMQLMCNENDISPVIIDAGMLTTSCSWNHNGSLIAISGRHTDQDRQCNVVQFYNPFGDHLRTLKVPGLSMSCCVWEGGSLRVALAVDSFVYFANIRPDYKWCYFKKTVVFTSCRPQKEGICVSFWDTSNNQCHTKYVSVLTAIAGHGDHCVLVTASNEDDRNGKYGLLLCNTLGTPVDGIHVDIELQWVTMNSTHVIAASKSNFIVWQYKTPKYSMLVGGSRNRSRMYHIDDTPSGAVEVIQDLDQNIEVSVNTFPTNDAICCLASSNKILLVARESGLIQYYALPHTALYNRYKMSTRPHKMSINCNSTRLSVIDVSGVLTVVDMSEGICRSNGSPTTAAAAAAAATPPDNEREKLERKDVWAMCWASDNPQLLAIMEKTRMYIFKGNNPEEPISTSGYLCSFQDLEVQALLLDEVMATPDKPSKDKLTRLEVKSLRDTRQLLEKVGIKEAAQFIEDNPHPRLWRLLAEAALKEMDLSVAEAAFIRSNNYAGVAFVKKLRNISSEAVKKAQIATYFKQFDEAEKLYFEADRRDLALAMRQTLGDWFRVIQIMKNGVSAPDLVLEAAYNSAADYFAQFNNWSAAVEYYELARNRTQLVECYYHLEDYEGIAKVIEESPEGDDLLKQIGDMFSADGICNLAVEAYTKYGHYKSAIDLCVEHNKWDYAKELSKKYNIPEVFRLFSTHTVDLLDQKMLASAIEINVQTKNYYEAAQITFKLADEETKKTMKDARDMKQMYIYGAKLYQEFLKSKGNRVLSDAENVWAGAEAFHLYLLAHEHLYSGKIHYAMQTAFQLLDYMDYIKAKDVYTLLALTAYLDGSYGICSKAFSQFQSIPEMSSSELKQYEQLSLQIFEKYKAVDRRSITVACSSCQEVIPDWSTTCPNCYVRFHICMISGQSIIDDALPVLICSDCRHYVLKSETTYHKICPLCHISATNFYDD</sequence>
<dbReference type="GO" id="GO:0030991">
    <property type="term" value="C:intraciliary transport particle A"/>
    <property type="evidence" value="ECO:0007669"/>
    <property type="project" value="TreeGrafter"/>
</dbReference>
<evidence type="ECO:0000256" key="8">
    <source>
        <dbReference type="ARBA" id="ARBA00023273"/>
    </source>
</evidence>
<dbReference type="Pfam" id="PF23145">
    <property type="entry name" value="Zf_2nd_IFT121"/>
    <property type="match status" value="1"/>
</dbReference>